<dbReference type="Pfam" id="PF13480">
    <property type="entry name" value="Acetyltransf_6"/>
    <property type="match status" value="1"/>
</dbReference>
<evidence type="ECO:0000259" key="1">
    <source>
        <dbReference type="Pfam" id="PF13480"/>
    </source>
</evidence>
<dbReference type="EC" id="2.3.1.-" evidence="2"/>
<dbReference type="RefSeq" id="WP_304447589.1">
    <property type="nucleotide sequence ID" value="NZ_JARRAH010000001.1"/>
</dbReference>
<name>A0ABD5U5V0_9EURY</name>
<evidence type="ECO:0000313" key="3">
    <source>
        <dbReference type="Proteomes" id="UP001596406"/>
    </source>
</evidence>
<reference evidence="2 3" key="1">
    <citation type="journal article" date="2019" name="Int. J. Syst. Evol. Microbiol.">
        <title>The Global Catalogue of Microorganisms (GCM) 10K type strain sequencing project: providing services to taxonomists for standard genome sequencing and annotation.</title>
        <authorList>
            <consortium name="The Broad Institute Genomics Platform"/>
            <consortium name="The Broad Institute Genome Sequencing Center for Infectious Disease"/>
            <person name="Wu L."/>
            <person name="Ma J."/>
        </authorList>
    </citation>
    <scope>NUCLEOTIDE SEQUENCE [LARGE SCALE GENOMIC DNA]</scope>
    <source>
        <strain evidence="2 3">PSRA2</strain>
    </source>
</reference>
<feature type="domain" description="BioF2-like acetyltransferase" evidence="1">
    <location>
        <begin position="169"/>
        <end position="296"/>
    </location>
</feature>
<dbReference type="GO" id="GO:0016746">
    <property type="term" value="F:acyltransferase activity"/>
    <property type="evidence" value="ECO:0007669"/>
    <property type="project" value="UniProtKB-KW"/>
</dbReference>
<keyword evidence="2" id="KW-0012">Acyltransferase</keyword>
<protein>
    <submittedName>
        <fullName evidence="2">GNAT family N-acetyltransferase</fullName>
        <ecNumber evidence="2">2.3.1.-</ecNumber>
    </submittedName>
</protein>
<evidence type="ECO:0000313" key="2">
    <source>
        <dbReference type="EMBL" id="MFC6835894.1"/>
    </source>
</evidence>
<accession>A0ABD5U5V0</accession>
<organism evidence="2 3">
    <name type="scientific">Halomarina ordinaria</name>
    <dbReference type="NCBI Taxonomy" id="3033939"/>
    <lineage>
        <taxon>Archaea</taxon>
        <taxon>Methanobacteriati</taxon>
        <taxon>Methanobacteriota</taxon>
        <taxon>Stenosarchaea group</taxon>
        <taxon>Halobacteria</taxon>
        <taxon>Halobacteriales</taxon>
        <taxon>Natronomonadaceae</taxon>
        <taxon>Halomarina</taxon>
    </lineage>
</organism>
<proteinExistence type="predicted"/>
<dbReference type="InterPro" id="IPR016181">
    <property type="entry name" value="Acyl_CoA_acyltransferase"/>
</dbReference>
<dbReference type="Gene3D" id="3.40.630.30">
    <property type="match status" value="1"/>
</dbReference>
<keyword evidence="2" id="KW-0808">Transferase</keyword>
<dbReference type="SUPFAM" id="SSF55729">
    <property type="entry name" value="Acyl-CoA N-acyltransferases (Nat)"/>
    <property type="match status" value="1"/>
</dbReference>
<dbReference type="InterPro" id="IPR038740">
    <property type="entry name" value="BioF2-like_GNAT_dom"/>
</dbReference>
<comment type="caution">
    <text evidence="2">The sequence shown here is derived from an EMBL/GenBank/DDBJ whole genome shotgun (WGS) entry which is preliminary data.</text>
</comment>
<gene>
    <name evidence="2" type="ORF">ACFQHK_05155</name>
</gene>
<keyword evidence="3" id="KW-1185">Reference proteome</keyword>
<dbReference type="EMBL" id="JBHSXM010000001">
    <property type="protein sequence ID" value="MFC6835894.1"/>
    <property type="molecule type" value="Genomic_DNA"/>
</dbReference>
<dbReference type="Proteomes" id="UP001596406">
    <property type="component" value="Unassembled WGS sequence"/>
</dbReference>
<sequence length="340" mass="37439">MVDVEVTACSDPEAWDRCVDRTSYATAFHRYDALRALADHSGTRLLALVAREGTEPVGAFPLFVGSLGPFTTVVSPPTSLEVPALGPLRLDHVDCSQRKAEHRNRALVESSLDWVDERVDPDLLDVRAVDRYVDTRPFDWLGFDVEPSYTYVVDLDPGVDALWSAASGDLRTNVRSADEVAHEVRVGGREDVQRVVEQVARRFERQGLSYGLSVEAALDLGDALPEGCLTPYVCTVEGEFAGGLLTVRYGDTVAAWQGGARPDVDVPVNDVLDWHCLEEAVADGYDRYELVGAMEPHLCEYKAKFGPRPAVVPLVRRTSRRFEAAASVYDHLPRGLRAVV</sequence>
<dbReference type="AlphaFoldDB" id="A0ABD5U5V0"/>